<reference evidence="3" key="1">
    <citation type="journal article" date="2019" name="Int. J. Syst. Evol. Microbiol.">
        <title>The Global Catalogue of Microorganisms (GCM) 10K type strain sequencing project: providing services to taxonomists for standard genome sequencing and annotation.</title>
        <authorList>
            <consortium name="The Broad Institute Genomics Platform"/>
            <consortium name="The Broad Institute Genome Sequencing Center for Infectious Disease"/>
            <person name="Wu L."/>
            <person name="Ma J."/>
        </authorList>
    </citation>
    <scope>NUCLEOTIDE SEQUENCE [LARGE SCALE GENOMIC DNA]</scope>
    <source>
        <strain evidence="3">CCUG 49339</strain>
    </source>
</reference>
<dbReference type="RefSeq" id="WP_377928458.1">
    <property type="nucleotide sequence ID" value="NZ_JBHUEM010000020.1"/>
</dbReference>
<accession>A0ABW4LPZ5</accession>
<evidence type="ECO:0000313" key="2">
    <source>
        <dbReference type="EMBL" id="MFD1737255.1"/>
    </source>
</evidence>
<comment type="caution">
    <text evidence="2">The sequence shown here is derived from an EMBL/GenBank/DDBJ whole genome shotgun (WGS) entry which is preliminary data.</text>
</comment>
<gene>
    <name evidence="2" type="ORF">ACFSCX_11895</name>
</gene>
<feature type="transmembrane region" description="Helical" evidence="1">
    <location>
        <begin position="47"/>
        <end position="66"/>
    </location>
</feature>
<organism evidence="2 3">
    <name type="scientific">Bacillus salitolerans</name>
    <dbReference type="NCBI Taxonomy" id="1437434"/>
    <lineage>
        <taxon>Bacteria</taxon>
        <taxon>Bacillati</taxon>
        <taxon>Bacillota</taxon>
        <taxon>Bacilli</taxon>
        <taxon>Bacillales</taxon>
        <taxon>Bacillaceae</taxon>
        <taxon>Bacillus</taxon>
    </lineage>
</organism>
<evidence type="ECO:0000313" key="3">
    <source>
        <dbReference type="Proteomes" id="UP001597214"/>
    </source>
</evidence>
<sequence>MFQGFIFPGTNWLFLVFWIAPIITIFTILVEVLVSARAKSFQEAQQIGGLVILPIIALFVGQATGFLILNPLILLIIGIVLLVLSGLLLKLITKFNSRNVLFERQI</sequence>
<dbReference type="Proteomes" id="UP001597214">
    <property type="component" value="Unassembled WGS sequence"/>
</dbReference>
<keyword evidence="1" id="KW-1133">Transmembrane helix</keyword>
<proteinExistence type="predicted"/>
<protein>
    <submittedName>
        <fullName evidence="2">Uncharacterized protein</fullName>
    </submittedName>
</protein>
<feature type="transmembrane region" description="Helical" evidence="1">
    <location>
        <begin position="12"/>
        <end position="35"/>
    </location>
</feature>
<name>A0ABW4LPZ5_9BACI</name>
<keyword evidence="1" id="KW-0472">Membrane</keyword>
<keyword evidence="1" id="KW-0812">Transmembrane</keyword>
<keyword evidence="3" id="KW-1185">Reference proteome</keyword>
<evidence type="ECO:0000256" key="1">
    <source>
        <dbReference type="SAM" id="Phobius"/>
    </source>
</evidence>
<dbReference type="EMBL" id="JBHUEM010000020">
    <property type="protein sequence ID" value="MFD1737255.1"/>
    <property type="molecule type" value="Genomic_DNA"/>
</dbReference>
<feature type="transmembrane region" description="Helical" evidence="1">
    <location>
        <begin position="72"/>
        <end position="92"/>
    </location>
</feature>